<evidence type="ECO:0000313" key="17">
    <source>
        <dbReference type="Proteomes" id="UP001239994"/>
    </source>
</evidence>
<feature type="active site" description="Proton donor" evidence="9">
    <location>
        <position position="975"/>
    </location>
</feature>
<feature type="binding site" evidence="10">
    <location>
        <position position="1016"/>
    </location>
    <ligand>
        <name>AMP</name>
        <dbReference type="ChEBI" id="CHEBI:456215"/>
    </ligand>
</feature>
<dbReference type="Pfam" id="PF00078">
    <property type="entry name" value="RVT_1"/>
    <property type="match status" value="1"/>
</dbReference>
<evidence type="ECO:0000259" key="15">
    <source>
        <dbReference type="PROSITE" id="PS51845"/>
    </source>
</evidence>
<dbReference type="PRINTS" id="PR00387">
    <property type="entry name" value="PDIESTERASE1"/>
</dbReference>
<keyword evidence="2" id="KW-0140">cGMP</keyword>
<dbReference type="EMBL" id="JAROKS010000016">
    <property type="protein sequence ID" value="KAK1795108.1"/>
    <property type="molecule type" value="Genomic_DNA"/>
</dbReference>
<comment type="similarity">
    <text evidence="1">Belongs to the cyclic nucleotide phosphodiesterase family. PDE1 subfamily.</text>
</comment>
<dbReference type="PANTHER" id="PTHR11347">
    <property type="entry name" value="CYCLIC NUCLEOTIDE PHOSPHODIESTERASE"/>
    <property type="match status" value="1"/>
</dbReference>
<keyword evidence="3 11" id="KW-0479">Metal-binding</keyword>
<evidence type="ECO:0000256" key="9">
    <source>
        <dbReference type="PIRSR" id="PIRSR623088-1"/>
    </source>
</evidence>
<reference evidence="16" key="1">
    <citation type="submission" date="2023-03" db="EMBL/GenBank/DDBJ databases">
        <title>Electrophorus voltai genome.</title>
        <authorList>
            <person name="Bian C."/>
        </authorList>
    </citation>
    <scope>NUCLEOTIDE SEQUENCE</scope>
    <source>
        <strain evidence="16">CB-2022</strain>
        <tissue evidence="16">Muscle</tissue>
    </source>
</reference>
<evidence type="ECO:0000256" key="4">
    <source>
        <dbReference type="ARBA" id="ARBA00022801"/>
    </source>
</evidence>
<dbReference type="Pfam" id="PF08499">
    <property type="entry name" value="PDEase_I_N"/>
    <property type="match status" value="1"/>
</dbReference>
<dbReference type="InterPro" id="IPR002073">
    <property type="entry name" value="PDEase_catalytic_dom"/>
</dbReference>
<evidence type="ECO:0000259" key="14">
    <source>
        <dbReference type="PROSITE" id="PS50878"/>
    </source>
</evidence>
<organism evidence="16 17">
    <name type="scientific">Electrophorus voltai</name>
    <dbReference type="NCBI Taxonomy" id="2609070"/>
    <lineage>
        <taxon>Eukaryota</taxon>
        <taxon>Metazoa</taxon>
        <taxon>Chordata</taxon>
        <taxon>Craniata</taxon>
        <taxon>Vertebrata</taxon>
        <taxon>Euteleostomi</taxon>
        <taxon>Actinopterygii</taxon>
        <taxon>Neopterygii</taxon>
        <taxon>Teleostei</taxon>
        <taxon>Ostariophysi</taxon>
        <taxon>Gymnotiformes</taxon>
        <taxon>Gymnotoidei</taxon>
        <taxon>Gymnotidae</taxon>
        <taxon>Electrophorus</taxon>
    </lineage>
</organism>
<dbReference type="PROSITE" id="PS00126">
    <property type="entry name" value="PDEASE_I_1"/>
    <property type="match status" value="1"/>
</dbReference>
<dbReference type="Proteomes" id="UP001239994">
    <property type="component" value="Unassembled WGS sequence"/>
</dbReference>
<dbReference type="SMART" id="SM00471">
    <property type="entry name" value="HDc"/>
    <property type="match status" value="1"/>
</dbReference>
<dbReference type="Gene3D" id="1.10.1300.10">
    <property type="entry name" value="3'5'-cyclic nucleotide phosphodiesterase, catalytic domain"/>
    <property type="match status" value="1"/>
</dbReference>
<comment type="catalytic activity">
    <reaction evidence="6">
        <text>3',5'-cyclic AMP + H2O = AMP + H(+)</text>
        <dbReference type="Rhea" id="RHEA:25277"/>
        <dbReference type="ChEBI" id="CHEBI:15377"/>
        <dbReference type="ChEBI" id="CHEBI:15378"/>
        <dbReference type="ChEBI" id="CHEBI:58165"/>
        <dbReference type="ChEBI" id="CHEBI:456215"/>
    </reaction>
    <physiologicalReaction direction="left-to-right" evidence="6">
        <dbReference type="Rhea" id="RHEA:25278"/>
    </physiologicalReaction>
</comment>
<feature type="binding site" evidence="10">
    <location>
        <begin position="975"/>
        <end position="979"/>
    </location>
    <ligand>
        <name>AMP</name>
        <dbReference type="ChEBI" id="CHEBI:456215"/>
    </ligand>
</feature>
<dbReference type="GO" id="GO:0007165">
    <property type="term" value="P:signal transduction"/>
    <property type="evidence" value="ECO:0007669"/>
    <property type="project" value="InterPro"/>
</dbReference>
<feature type="binding site" evidence="10">
    <location>
        <position position="1123"/>
    </location>
    <ligand>
        <name>AMP</name>
        <dbReference type="ChEBI" id="CHEBI:456215"/>
    </ligand>
</feature>
<dbReference type="GO" id="GO:0003676">
    <property type="term" value="F:nucleic acid binding"/>
    <property type="evidence" value="ECO:0007669"/>
    <property type="project" value="InterPro"/>
</dbReference>
<dbReference type="InterPro" id="IPR000477">
    <property type="entry name" value="RT_dom"/>
</dbReference>
<comment type="catalytic activity">
    <reaction evidence="7">
        <text>3',5'-cyclic GMP + H2O = GMP + H(+)</text>
        <dbReference type="Rhea" id="RHEA:16957"/>
        <dbReference type="ChEBI" id="CHEBI:15377"/>
        <dbReference type="ChEBI" id="CHEBI:15378"/>
        <dbReference type="ChEBI" id="CHEBI:57746"/>
        <dbReference type="ChEBI" id="CHEBI:58115"/>
    </reaction>
    <physiologicalReaction direction="left-to-right" evidence="7">
        <dbReference type="Rhea" id="RHEA:16958"/>
    </physiologicalReaction>
</comment>
<comment type="caution">
    <text evidence="16">The sequence shown here is derived from an EMBL/GenBank/DDBJ whole genome shotgun (WGS) entry which is preliminary data.</text>
</comment>
<name>A0AAD9DVW8_9TELE</name>
<dbReference type="Pfam" id="PF00233">
    <property type="entry name" value="PDEase_I"/>
    <property type="match status" value="1"/>
</dbReference>
<dbReference type="InterPro" id="IPR023174">
    <property type="entry name" value="PDEase_CS"/>
</dbReference>
<dbReference type="PROSITE" id="PS50878">
    <property type="entry name" value="RT_POL"/>
    <property type="match status" value="1"/>
</dbReference>
<accession>A0AAD9DVW8</accession>
<evidence type="ECO:0000256" key="3">
    <source>
        <dbReference type="ARBA" id="ARBA00022723"/>
    </source>
</evidence>
<comment type="cofactor">
    <cofactor evidence="12">
        <name>a divalent metal cation</name>
        <dbReference type="ChEBI" id="CHEBI:60240"/>
    </cofactor>
    <text evidence="12">Binds 2 divalent metal cations per subunit. Site 1 may preferentially bind zinc ions, while site 2 has a preference for magnesium and/or manganese ions.</text>
</comment>
<gene>
    <name evidence="16" type="ORF">P4O66_010282</name>
</gene>
<evidence type="ECO:0000256" key="2">
    <source>
        <dbReference type="ARBA" id="ARBA00022535"/>
    </source>
</evidence>
<evidence type="ECO:0000256" key="12">
    <source>
        <dbReference type="RuleBase" id="RU363067"/>
    </source>
</evidence>
<dbReference type="InterPro" id="IPR013706">
    <property type="entry name" value="PDE1_N"/>
</dbReference>
<evidence type="ECO:0000256" key="11">
    <source>
        <dbReference type="PIRSR" id="PIRSR623088-3"/>
    </source>
</evidence>
<feature type="domain" description="PDEase" evidence="15">
    <location>
        <begin position="898"/>
        <end position="1290"/>
    </location>
</feature>
<dbReference type="InterPro" id="IPR043502">
    <property type="entry name" value="DNA/RNA_pol_sf"/>
</dbReference>
<dbReference type="CDD" id="cd00077">
    <property type="entry name" value="HDc"/>
    <property type="match status" value="1"/>
</dbReference>
<feature type="compositionally biased region" description="Polar residues" evidence="13">
    <location>
        <begin position="1245"/>
        <end position="1254"/>
    </location>
</feature>
<sequence>MTEPSFKKHGFKKCRSATFSIDGFSFTIVANETGESDPRPLARFARSKSQNALWNAMTAGIGIRDKDKRGILIDPRSPEEILADELPSVDSPDAMEKTAIRAVKQSCKSDKKTWLECKGAEAHEAASKNDNKTLYRIVRELTGAWSNSSAPIKNKNGVFLLTREEQDARWVEHFKETLNQPTPANTYDFGATPPPPDLVVNLDLITIEETKVAIRTLKANKAPSLDEIAPEMLKHGGDAIANTLTVLFNKCWQDQSVPSDWRKGVIIKLPKKGNTADCNNWWRITLLSVPGKVFCSVLLRHLQQAVDEILQEEQAGFRAGRSCSEQIYTLRNIIEQCIEFQRPLLINWKILRAYGIPQRFVNVFQNLYISSSCCVRTDDGYTDFFNIETGVKQGCILSPILFLLTVDYVMKKAMMSPVTGIPWTNGSHLTDLNFADDIALLVNTKPALQSMTTCLEGEAEKVGLRINTDKTKVMRVNRQIKVQITIGQQTVEDIDEVTYLGSIVSNNDGGSEADVRSLQLSHNRLSVVRAKLQIYIRCSEEWLQFAKEHTDWPKEKWRNILWTDESKIVLIGSKGHRQFVRQPINTEFKPQYTVKTVKHGGASVMVRGCFSYFGVGPIYHIPGTMDQFEYIKILEEVILPYAEEEMPLKLVFQQDNNPKHTSKRATSWFQTNKIDVMKRKYKKTSQSESGCEWLLSPPVFSCTVGATPPACGWNYLSFGSPALGDYTLLGFGSCSLPYCLARRAHTEAINLPLDNCTLPLCAQDSGSAPISLVMEEQSPSHHANLKCFSGLRCLVKQLERGEASVVDLKKNLEYAASVLESVYIEETRRLVDTEDELSDIQSDSVPSEVRDWLASTFTRQMGLMLRRSEEKPRFRSIVHAVQAGIFVERMYRRTSNMVGLSYPPNVITVLKHVDTWSFDVFALNDSSGDHALKFIFYELLTRYDLISRFKIPISALVSFVEALEVGYGKHKNPYHNLIHAADVTQTVHYLLLKTGMVHWLTELEIFAMIFAAAVHDYEHTGTTNNFHIQTRSDTAILYNDRSVQENHHVSAAYRLLQDDDEMNILYNLSKDDWRELRALVVEMVLATDMSCHFQQIKAMKNFLQQPEAIDKPKALSLLLHTADISHPAKRWDLHHRWTTSLLEEFFRQECKTLILIHIKVDCTKGDKEAELGLSFSPLCDRKSTMVAQSQIGFIDFIVEPTFSVLTDMTEKIVTPLIDEASRSGLAGFRRSSLNNIPTDGKRANVKSSGSEGSTSLNCSILTVDFKSFKATWNDEVQQNREKWRTQAAKDLEERAQEEAEEKAKLEQVEEKQDKGEEHTDTEKTDITQDKDKSEKDQSDKLEGRDAKCAQSTDRDKSGKERDTKTQRADFTKAKVKRKVSMEQQPKEAEGTKNPGGAGGAKVEHADEGVDAKEADINSDTDNRQQIRNGEVAEKLDTPDSDANDTKSPDGGRMRYMMRYTKRPSYCARSYPLCRERETESKLTDARGKAMHLQSISLRRGR</sequence>
<evidence type="ECO:0000256" key="7">
    <source>
        <dbReference type="ARBA" id="ARBA00033684"/>
    </source>
</evidence>
<evidence type="ECO:0000256" key="5">
    <source>
        <dbReference type="ARBA" id="ARBA00023149"/>
    </source>
</evidence>
<dbReference type="SUPFAM" id="SSF56672">
    <property type="entry name" value="DNA/RNA polymerases"/>
    <property type="match status" value="1"/>
</dbReference>
<proteinExistence type="inferred from homology"/>
<feature type="region of interest" description="Disordered" evidence="13">
    <location>
        <begin position="1229"/>
        <end position="1254"/>
    </location>
</feature>
<keyword evidence="17" id="KW-1185">Reference proteome</keyword>
<feature type="domain" description="Reverse transcriptase" evidence="14">
    <location>
        <begin position="250"/>
        <end position="504"/>
    </location>
</feature>
<feature type="binding site" evidence="11">
    <location>
        <position position="1016"/>
    </location>
    <ligand>
        <name>Zn(2+)</name>
        <dbReference type="ChEBI" id="CHEBI:29105"/>
        <label>2</label>
    </ligand>
</feature>
<protein>
    <recommendedName>
        <fullName evidence="12">Phosphodiesterase</fullName>
        <ecNumber evidence="12">3.1.4.-</ecNumber>
    </recommendedName>
</protein>
<keyword evidence="5" id="KW-0114">cAMP</keyword>
<feature type="binding site" evidence="10">
    <location>
        <position position="1190"/>
    </location>
    <ligand>
        <name>AMP</name>
        <dbReference type="ChEBI" id="CHEBI:456215"/>
    </ligand>
</feature>
<dbReference type="CDD" id="cd01650">
    <property type="entry name" value="RT_nLTR_like"/>
    <property type="match status" value="1"/>
</dbReference>
<evidence type="ECO:0000256" key="13">
    <source>
        <dbReference type="SAM" id="MobiDB-lite"/>
    </source>
</evidence>
<keyword evidence="4 12" id="KW-0378">Hydrolase</keyword>
<dbReference type="InterPro" id="IPR036397">
    <property type="entry name" value="RNaseH_sf"/>
</dbReference>
<feature type="compositionally biased region" description="Basic and acidic residues" evidence="13">
    <location>
        <begin position="1290"/>
        <end position="1372"/>
    </location>
</feature>
<feature type="compositionally biased region" description="Basic and acidic residues" evidence="13">
    <location>
        <begin position="1401"/>
        <end position="1452"/>
    </location>
</feature>
<dbReference type="InterPro" id="IPR036971">
    <property type="entry name" value="PDEase_catalytic_dom_sf"/>
</dbReference>
<dbReference type="PROSITE" id="PS51845">
    <property type="entry name" value="PDEASE_I_2"/>
    <property type="match status" value="1"/>
</dbReference>
<dbReference type="GO" id="GO:0004114">
    <property type="term" value="F:3',5'-cyclic-nucleotide phosphodiesterase activity"/>
    <property type="evidence" value="ECO:0007669"/>
    <property type="project" value="UniProtKB-EC"/>
</dbReference>
<dbReference type="GO" id="GO:0046872">
    <property type="term" value="F:metal ion binding"/>
    <property type="evidence" value="ECO:0007669"/>
    <property type="project" value="UniProtKB-KW"/>
</dbReference>
<dbReference type="GO" id="GO:0006259">
    <property type="term" value="P:DNA metabolic process"/>
    <property type="evidence" value="ECO:0007669"/>
    <property type="project" value="UniProtKB-ARBA"/>
</dbReference>
<dbReference type="InterPro" id="IPR023088">
    <property type="entry name" value="PDEase"/>
</dbReference>
<feature type="binding site" evidence="11">
    <location>
        <position position="1123"/>
    </location>
    <ligand>
        <name>Zn(2+)</name>
        <dbReference type="ChEBI" id="CHEBI:29105"/>
        <label>1</label>
    </ligand>
</feature>
<dbReference type="InterPro" id="IPR003607">
    <property type="entry name" value="HD/PDEase_dom"/>
</dbReference>
<feature type="binding site" evidence="11">
    <location>
        <position position="1016"/>
    </location>
    <ligand>
        <name>Zn(2+)</name>
        <dbReference type="ChEBI" id="CHEBI:29105"/>
        <label>1</label>
    </ligand>
</feature>
<evidence type="ECO:0000256" key="8">
    <source>
        <dbReference type="ARBA" id="ARBA00033709"/>
    </source>
</evidence>
<feature type="binding site" evidence="11">
    <location>
        <position position="979"/>
    </location>
    <ligand>
        <name>Zn(2+)</name>
        <dbReference type="ChEBI" id="CHEBI:29105"/>
        <label>1</label>
    </ligand>
</feature>
<dbReference type="SUPFAM" id="SSF109604">
    <property type="entry name" value="HD-domain/PDEase-like"/>
    <property type="match status" value="1"/>
</dbReference>
<evidence type="ECO:0000256" key="6">
    <source>
        <dbReference type="ARBA" id="ARBA00033675"/>
    </source>
</evidence>
<comment type="catalytic activity">
    <reaction evidence="8">
        <text>a nucleoside 3',5'-cyclic phosphate + H2O = a nucleoside 5'-phosphate + H(+)</text>
        <dbReference type="Rhea" id="RHEA:14653"/>
        <dbReference type="ChEBI" id="CHEBI:15377"/>
        <dbReference type="ChEBI" id="CHEBI:15378"/>
        <dbReference type="ChEBI" id="CHEBI:57867"/>
        <dbReference type="ChEBI" id="CHEBI:58464"/>
        <dbReference type="EC" id="3.1.4.17"/>
    </reaction>
    <physiologicalReaction direction="left-to-right" evidence="8">
        <dbReference type="Rhea" id="RHEA:14654"/>
    </physiologicalReaction>
</comment>
<dbReference type="Gene3D" id="3.30.420.10">
    <property type="entry name" value="Ribonuclease H-like superfamily/Ribonuclease H"/>
    <property type="match status" value="1"/>
</dbReference>
<evidence type="ECO:0000313" key="16">
    <source>
        <dbReference type="EMBL" id="KAK1795108.1"/>
    </source>
</evidence>
<dbReference type="EC" id="3.1.4.-" evidence="12"/>
<feature type="binding site" evidence="11">
    <location>
        <position position="1015"/>
    </location>
    <ligand>
        <name>Zn(2+)</name>
        <dbReference type="ChEBI" id="CHEBI:29105"/>
        <label>1</label>
    </ligand>
</feature>
<evidence type="ECO:0000256" key="10">
    <source>
        <dbReference type="PIRSR" id="PIRSR623088-2"/>
    </source>
</evidence>
<feature type="region of interest" description="Disordered" evidence="13">
    <location>
        <begin position="1290"/>
        <end position="1456"/>
    </location>
</feature>
<evidence type="ECO:0000256" key="1">
    <source>
        <dbReference type="ARBA" id="ARBA00010664"/>
    </source>
</evidence>